<dbReference type="Gene3D" id="1.10.8.10">
    <property type="entry name" value="DNA helicase RuvA subunit, C-terminal domain"/>
    <property type="match status" value="1"/>
</dbReference>
<dbReference type="EMBL" id="JBBXMP010000161">
    <property type="protein sequence ID" value="KAL0060777.1"/>
    <property type="molecule type" value="Genomic_DNA"/>
</dbReference>
<protein>
    <submittedName>
        <fullName evidence="5">Auxilin-like clathrin-binding protein required for normal clathrin function</fullName>
    </submittedName>
</protein>
<evidence type="ECO:0000256" key="2">
    <source>
        <dbReference type="SAM" id="MobiDB-lite"/>
    </source>
</evidence>
<dbReference type="InterPro" id="IPR011990">
    <property type="entry name" value="TPR-like_helical_dom_sf"/>
</dbReference>
<keyword evidence="6" id="KW-1185">Reference proteome</keyword>
<feature type="region of interest" description="Disordered" evidence="2">
    <location>
        <begin position="753"/>
        <end position="807"/>
    </location>
</feature>
<accession>A0ABR2ZJZ4</accession>
<comment type="caution">
    <text evidence="5">The sequence shown here is derived from an EMBL/GenBank/DDBJ whole genome shotgun (WGS) entry which is preliminary data.</text>
</comment>
<feature type="compositionally biased region" description="Basic and acidic residues" evidence="2">
    <location>
        <begin position="483"/>
        <end position="492"/>
    </location>
</feature>
<evidence type="ECO:0000259" key="3">
    <source>
        <dbReference type="PROSITE" id="PS50030"/>
    </source>
</evidence>
<name>A0ABR2ZJZ4_9AGAR</name>
<dbReference type="PROSITE" id="PS50076">
    <property type="entry name" value="DNAJ_2"/>
    <property type="match status" value="1"/>
</dbReference>
<feature type="compositionally biased region" description="Basic and acidic residues" evidence="2">
    <location>
        <begin position="253"/>
        <end position="276"/>
    </location>
</feature>
<dbReference type="InterPro" id="IPR015940">
    <property type="entry name" value="UBA"/>
</dbReference>
<feature type="compositionally biased region" description="Polar residues" evidence="2">
    <location>
        <begin position="242"/>
        <end position="252"/>
    </location>
</feature>
<dbReference type="SUPFAM" id="SSF46934">
    <property type="entry name" value="UBA-like"/>
    <property type="match status" value="1"/>
</dbReference>
<feature type="region of interest" description="Disordered" evidence="2">
    <location>
        <begin position="1"/>
        <end position="139"/>
    </location>
</feature>
<feature type="compositionally biased region" description="Low complexity" evidence="2">
    <location>
        <begin position="10"/>
        <end position="32"/>
    </location>
</feature>
<dbReference type="PROSITE" id="PS50030">
    <property type="entry name" value="UBA"/>
    <property type="match status" value="1"/>
</dbReference>
<feature type="region of interest" description="Disordered" evidence="2">
    <location>
        <begin position="361"/>
        <end position="437"/>
    </location>
</feature>
<feature type="region of interest" description="Disordered" evidence="2">
    <location>
        <begin position="177"/>
        <end position="324"/>
    </location>
</feature>
<dbReference type="InterPro" id="IPR036869">
    <property type="entry name" value="J_dom_sf"/>
</dbReference>
<evidence type="ECO:0000313" key="5">
    <source>
        <dbReference type="EMBL" id="KAL0060777.1"/>
    </source>
</evidence>
<feature type="region of interest" description="Disordered" evidence="2">
    <location>
        <begin position="466"/>
        <end position="629"/>
    </location>
</feature>
<evidence type="ECO:0000256" key="1">
    <source>
        <dbReference type="PROSITE-ProRule" id="PRU00339"/>
    </source>
</evidence>
<feature type="compositionally biased region" description="Basic and acidic residues" evidence="2">
    <location>
        <begin position="466"/>
        <end position="475"/>
    </location>
</feature>
<feature type="compositionally biased region" description="Low complexity" evidence="2">
    <location>
        <begin position="613"/>
        <end position="626"/>
    </location>
</feature>
<dbReference type="Gene3D" id="1.10.287.110">
    <property type="entry name" value="DnaJ domain"/>
    <property type="match status" value="1"/>
</dbReference>
<feature type="compositionally biased region" description="Polar residues" evidence="2">
    <location>
        <begin position="501"/>
        <end position="512"/>
    </location>
</feature>
<evidence type="ECO:0000313" key="6">
    <source>
        <dbReference type="Proteomes" id="UP001437256"/>
    </source>
</evidence>
<evidence type="ECO:0000259" key="4">
    <source>
        <dbReference type="PROSITE" id="PS50076"/>
    </source>
</evidence>
<dbReference type="PANTHER" id="PTHR23172:SF19">
    <property type="entry name" value="J DOMAIN-CONTAINING PROTEIN"/>
    <property type="match status" value="1"/>
</dbReference>
<keyword evidence="1" id="KW-0802">TPR repeat</keyword>
<feature type="compositionally biased region" description="Low complexity" evidence="2">
    <location>
        <begin position="177"/>
        <end position="194"/>
    </location>
</feature>
<feature type="repeat" description="TPR" evidence="1">
    <location>
        <begin position="626"/>
        <end position="659"/>
    </location>
</feature>
<feature type="compositionally biased region" description="Low complexity" evidence="2">
    <location>
        <begin position="207"/>
        <end position="227"/>
    </location>
</feature>
<feature type="compositionally biased region" description="Polar residues" evidence="2">
    <location>
        <begin position="588"/>
        <end position="599"/>
    </location>
</feature>
<dbReference type="InterPro" id="IPR019734">
    <property type="entry name" value="TPR_rpt"/>
</dbReference>
<dbReference type="InterPro" id="IPR009060">
    <property type="entry name" value="UBA-like_sf"/>
</dbReference>
<feature type="compositionally biased region" description="Polar residues" evidence="2">
    <location>
        <begin position="293"/>
        <end position="317"/>
    </location>
</feature>
<feature type="compositionally biased region" description="Basic and acidic residues" evidence="2">
    <location>
        <begin position="376"/>
        <end position="392"/>
    </location>
</feature>
<dbReference type="SUPFAM" id="SSF48452">
    <property type="entry name" value="TPR-like"/>
    <property type="match status" value="1"/>
</dbReference>
<feature type="compositionally biased region" description="Low complexity" evidence="2">
    <location>
        <begin position="101"/>
        <end position="118"/>
    </location>
</feature>
<dbReference type="InterPro" id="IPR001623">
    <property type="entry name" value="DnaJ_domain"/>
</dbReference>
<dbReference type="SUPFAM" id="SSF46565">
    <property type="entry name" value="Chaperone J-domain"/>
    <property type="match status" value="1"/>
</dbReference>
<dbReference type="PROSITE" id="PS50005">
    <property type="entry name" value="TPR"/>
    <property type="match status" value="1"/>
</dbReference>
<feature type="compositionally biased region" description="Polar residues" evidence="2">
    <location>
        <begin position="41"/>
        <end position="65"/>
    </location>
</feature>
<dbReference type="Pfam" id="PF22562">
    <property type="entry name" value="UBA_7"/>
    <property type="match status" value="1"/>
</dbReference>
<dbReference type="Gene3D" id="1.25.40.10">
    <property type="entry name" value="Tetratricopeptide repeat domain"/>
    <property type="match status" value="1"/>
</dbReference>
<feature type="domain" description="J" evidence="4">
    <location>
        <begin position="860"/>
        <end position="926"/>
    </location>
</feature>
<proteinExistence type="predicted"/>
<feature type="compositionally biased region" description="Basic and acidic residues" evidence="2">
    <location>
        <begin position="119"/>
        <end position="139"/>
    </location>
</feature>
<feature type="compositionally biased region" description="Basic and acidic residues" evidence="2">
    <location>
        <begin position="778"/>
        <end position="788"/>
    </location>
</feature>
<sequence>MSDSFADLWSSTPSSKTNNKTLGSPSSSSNSNALLGRRCTTETAQFERSLLQLSASGSHSNTPRSGSRAGTPAGYAQPPPVKKTESSGSLGGDAFDGLFGSSGPSGSGRNMTMAQRAAQAEKERQDKFIRDQAAKKKQDAAWDGLDMLGSGGSSASLATHQAKASAVDDDWGFGIASTSAAPTAKSTVTAVSSSTDDDWGLDDFSSAPPTTKTAPPQANSAAPAQTNMRSQGSLWELDGFGDTNNLNAGRTDSPSRDFDWGNREDGDGFVGRHTEATAEDDILGDLGKPVQSRPKTSPRPTSTRSNRVPNKPVSRTSSPPPHILGQLVEMGFSISQAKTALAATESGEDVQAALEFLISNGAAGGDEGGRHGSRRSTPDAEDRYREPPELPRRPSSGRPNADRGRSDLERTSTTSPRDRERGSGNGTPTNVSEQADKLLAQASTIGMTWFNRANAAWKDVQKVYEERVGASERQKPTTAPGDGRPKWWKEDSTGDDEEPQARSSRAAPNNRQQARERERFVDDEDGQERPRESHANGRNGRPPQQPQPEPEPEVDLFSPAPEPVRPAEPASTAYVSRFRHGRPKPDASASNGSAPSTRQPALPPRPKSEPHPTSRVSASATALRTSSAHRAKGTSFFKLGDFPAAEGEYTKAIECLPRGQAVTISLFNNRALARLKNGNSSGAIEDAGRVVELVGSGTGVIRGVVEGGEGGDLEGVELDVNLGDAIVKAWKRRAEALEGKERWEEAGKDWEKLAGADWAGQSTRSEGARGAGRCRRMVNQEKNPEPPKSRPPPPRPKSKVATPTPANSEALKSLRQANMVAENEDAEKHALKDSVDAKLLAWKAGKEANLRALLASLDMMLWPELGVPKWGMHELVTESQVKVKYMKAIAKVHPDKLSAGTFTVEQKMLAQGVFGTLNEAWNSFKQ</sequence>
<organism evidence="5 6">
    <name type="scientific">Marasmius tenuissimus</name>
    <dbReference type="NCBI Taxonomy" id="585030"/>
    <lineage>
        <taxon>Eukaryota</taxon>
        <taxon>Fungi</taxon>
        <taxon>Dikarya</taxon>
        <taxon>Basidiomycota</taxon>
        <taxon>Agaricomycotina</taxon>
        <taxon>Agaricomycetes</taxon>
        <taxon>Agaricomycetidae</taxon>
        <taxon>Agaricales</taxon>
        <taxon>Marasmiineae</taxon>
        <taxon>Marasmiaceae</taxon>
        <taxon>Marasmius</taxon>
    </lineage>
</organism>
<reference evidence="5 6" key="1">
    <citation type="submission" date="2024-05" db="EMBL/GenBank/DDBJ databases">
        <title>A draft genome resource for the thread blight pathogen Marasmius tenuissimus strain MS-2.</title>
        <authorList>
            <person name="Yulfo-Soto G.E."/>
            <person name="Baruah I.K."/>
            <person name="Amoako-Attah I."/>
            <person name="Bukari Y."/>
            <person name="Meinhardt L.W."/>
            <person name="Bailey B.A."/>
            <person name="Cohen S.P."/>
        </authorList>
    </citation>
    <scope>NUCLEOTIDE SEQUENCE [LARGE SCALE GENOMIC DNA]</scope>
    <source>
        <strain evidence="5 6">MS-2</strain>
    </source>
</reference>
<feature type="compositionally biased region" description="Basic and acidic residues" evidence="2">
    <location>
        <begin position="400"/>
        <end position="422"/>
    </location>
</feature>
<dbReference type="Proteomes" id="UP001437256">
    <property type="component" value="Unassembled WGS sequence"/>
</dbReference>
<gene>
    <name evidence="5" type="primary">SWA2</name>
    <name evidence="5" type="ORF">AAF712_012420</name>
</gene>
<dbReference type="PANTHER" id="PTHR23172">
    <property type="entry name" value="AUXILIN/CYCLIN G-ASSOCIATED KINASE-RELATED"/>
    <property type="match status" value="1"/>
</dbReference>
<feature type="domain" description="UBA" evidence="3">
    <location>
        <begin position="318"/>
        <end position="360"/>
    </location>
</feature>